<organism evidence="1 2">
    <name type="scientific">Panagrellus redivivus</name>
    <name type="common">Microworm</name>
    <dbReference type="NCBI Taxonomy" id="6233"/>
    <lineage>
        <taxon>Eukaryota</taxon>
        <taxon>Metazoa</taxon>
        <taxon>Ecdysozoa</taxon>
        <taxon>Nematoda</taxon>
        <taxon>Chromadorea</taxon>
        <taxon>Rhabditida</taxon>
        <taxon>Tylenchina</taxon>
        <taxon>Panagrolaimomorpha</taxon>
        <taxon>Panagrolaimoidea</taxon>
        <taxon>Panagrolaimidae</taxon>
        <taxon>Panagrellus</taxon>
    </lineage>
</organism>
<name>A0A7E4V938_PANRE</name>
<proteinExistence type="predicted"/>
<keyword evidence="1" id="KW-1185">Reference proteome</keyword>
<evidence type="ECO:0000313" key="2">
    <source>
        <dbReference type="WBParaSite" id="Pan_g1806.t1"/>
    </source>
</evidence>
<sequence>MPFFKYQNDIMPFSNLTYGFKNRLIQLARINDATKISVAFPGTNIRINNTLILNLESVESYDRVVPLIVGPYYSRLVLHGQFTWVQVKRLVHSNVKQVRLMNRITVKPREYDDVVQFVLRFSRHFENK</sequence>
<protein>
    <submittedName>
        <fullName evidence="2">PemK-like protein</fullName>
    </submittedName>
</protein>
<dbReference type="AlphaFoldDB" id="A0A7E4V938"/>
<accession>A0A7E4V938</accession>
<dbReference type="Proteomes" id="UP000492821">
    <property type="component" value="Unassembled WGS sequence"/>
</dbReference>
<dbReference type="WBParaSite" id="Pan_g1806.t1">
    <property type="protein sequence ID" value="Pan_g1806.t1"/>
    <property type="gene ID" value="Pan_g1806"/>
</dbReference>
<reference evidence="1" key="1">
    <citation type="journal article" date="2013" name="Genetics">
        <title>The draft genome and transcriptome of Panagrellus redivivus are shaped by the harsh demands of a free-living lifestyle.</title>
        <authorList>
            <person name="Srinivasan J."/>
            <person name="Dillman A.R."/>
            <person name="Macchietto M.G."/>
            <person name="Heikkinen L."/>
            <person name="Lakso M."/>
            <person name="Fracchia K.M."/>
            <person name="Antoshechkin I."/>
            <person name="Mortazavi A."/>
            <person name="Wong G."/>
            <person name="Sternberg P.W."/>
        </authorList>
    </citation>
    <scope>NUCLEOTIDE SEQUENCE [LARGE SCALE GENOMIC DNA]</scope>
    <source>
        <strain evidence="1">MT8872</strain>
    </source>
</reference>
<evidence type="ECO:0000313" key="1">
    <source>
        <dbReference type="Proteomes" id="UP000492821"/>
    </source>
</evidence>
<reference evidence="2" key="2">
    <citation type="submission" date="2020-10" db="UniProtKB">
        <authorList>
            <consortium name="WormBaseParasite"/>
        </authorList>
    </citation>
    <scope>IDENTIFICATION</scope>
</reference>